<dbReference type="OrthoDB" id="10874at2157"/>
<dbReference type="Pfam" id="PF01877">
    <property type="entry name" value="RNA_binding"/>
    <property type="match status" value="1"/>
</dbReference>
<dbReference type="Proteomes" id="UP000681041">
    <property type="component" value="Chromosome"/>
</dbReference>
<dbReference type="PANTHER" id="PTHR38816:SF1">
    <property type="entry name" value="EXOSOME SUBUNIT"/>
    <property type="match status" value="1"/>
</dbReference>
<dbReference type="EMBL" id="CP058560">
    <property type="protein sequence ID" value="QUH22754.1"/>
    <property type="molecule type" value="Genomic_DNA"/>
</dbReference>
<dbReference type="KEGG" id="meme:HYG87_02680"/>
<sequence length="139" mass="16403">MIHNISYRVFVHGTENEEKVLEALNTIFPYASPERELTEGYYKNKVIIFHQKFSKKKEIKTFLKNLKKIDSDCRNDIIDNLDKKMDDHGNLFLRFSKQDAFSHKWKVVEHGDSIHTRIKFAAYPAKKEGALKLARELFD</sequence>
<name>A0A8T8K2Y4_9EURY</name>
<dbReference type="PANTHER" id="PTHR38816">
    <property type="entry name" value="EXOSOME SUBUNIT, DUF54 FAMILY-RELATED"/>
    <property type="match status" value="1"/>
</dbReference>
<gene>
    <name evidence="1" type="ORF">HYG87_02680</name>
</gene>
<keyword evidence="2" id="KW-1185">Reference proteome</keyword>
<accession>A0A8T8K2Y4</accession>
<dbReference type="NCBIfam" id="NF011141">
    <property type="entry name" value="PRK14555.1-1"/>
    <property type="match status" value="1"/>
</dbReference>
<dbReference type="GeneID" id="64819635"/>
<dbReference type="SUPFAM" id="SSF55282">
    <property type="entry name" value="RL5-like"/>
    <property type="match status" value="1"/>
</dbReference>
<protein>
    <submittedName>
        <fullName evidence="1">RNA-binding protein</fullName>
    </submittedName>
</protein>
<organism evidence="1 2">
    <name type="scientific">Methanobacterium alkalithermotolerans</name>
    <dbReference type="NCBI Taxonomy" id="2731220"/>
    <lineage>
        <taxon>Archaea</taxon>
        <taxon>Methanobacteriati</taxon>
        <taxon>Methanobacteriota</taxon>
        <taxon>Methanomada group</taxon>
        <taxon>Methanobacteria</taxon>
        <taxon>Methanobacteriales</taxon>
        <taxon>Methanobacteriaceae</taxon>
        <taxon>Methanobacterium</taxon>
    </lineage>
</organism>
<dbReference type="AlphaFoldDB" id="A0A8T8K2Y4"/>
<proteinExistence type="predicted"/>
<evidence type="ECO:0000313" key="1">
    <source>
        <dbReference type="EMBL" id="QUH22754.1"/>
    </source>
</evidence>
<dbReference type="InterPro" id="IPR022803">
    <property type="entry name" value="Ribosomal_uL5_dom_sf"/>
</dbReference>
<dbReference type="Gene3D" id="3.30.1440.10">
    <property type="match status" value="1"/>
</dbReference>
<dbReference type="RefSeq" id="WP_211533701.1">
    <property type="nucleotide sequence ID" value="NZ_CP058560.1"/>
</dbReference>
<reference evidence="1" key="1">
    <citation type="submission" date="2020-07" db="EMBL/GenBank/DDBJ databases">
        <title>Methanobacterium. sp. MethCan genome.</title>
        <authorList>
            <person name="Postec A."/>
            <person name="Quemeneur M."/>
        </authorList>
    </citation>
    <scope>NUCLEOTIDE SEQUENCE</scope>
    <source>
        <strain evidence="1">MethCAN</strain>
    </source>
</reference>
<evidence type="ECO:0000313" key="2">
    <source>
        <dbReference type="Proteomes" id="UP000681041"/>
    </source>
</evidence>
<dbReference type="InterPro" id="IPR002739">
    <property type="entry name" value="PAB1135-like"/>
</dbReference>